<evidence type="ECO:0000313" key="3">
    <source>
        <dbReference type="EMBL" id="GAP90212.1"/>
    </source>
</evidence>
<feature type="region of interest" description="Disordered" evidence="1">
    <location>
        <begin position="305"/>
        <end position="339"/>
    </location>
</feature>
<proteinExistence type="predicted"/>
<evidence type="ECO:0000259" key="2">
    <source>
        <dbReference type="Pfam" id="PF20516"/>
    </source>
</evidence>
<dbReference type="InterPro" id="IPR046797">
    <property type="entry name" value="PDDEXK_12"/>
</dbReference>
<keyword evidence="4" id="KW-1185">Reference proteome</keyword>
<protein>
    <submittedName>
        <fullName evidence="3">Putative methyltransferase type 11</fullName>
    </submittedName>
</protein>
<dbReference type="Pfam" id="PF20516">
    <property type="entry name" value="PDDEXK_12"/>
    <property type="match status" value="1"/>
</dbReference>
<keyword evidence="3" id="KW-0489">Methyltransferase</keyword>
<gene>
    <name evidence="3" type="ORF">SAMD00023353_4200630</name>
</gene>
<feature type="compositionally biased region" description="Polar residues" evidence="1">
    <location>
        <begin position="305"/>
        <end position="315"/>
    </location>
</feature>
<evidence type="ECO:0000256" key="1">
    <source>
        <dbReference type="SAM" id="MobiDB-lite"/>
    </source>
</evidence>
<name>A0A1W2TP99_ROSNE</name>
<feature type="compositionally biased region" description="Polar residues" evidence="1">
    <location>
        <begin position="323"/>
        <end position="339"/>
    </location>
</feature>
<accession>A0A1W2TP99</accession>
<evidence type="ECO:0000313" key="4">
    <source>
        <dbReference type="Proteomes" id="UP000054516"/>
    </source>
</evidence>
<reference evidence="3" key="1">
    <citation type="submission" date="2016-03" db="EMBL/GenBank/DDBJ databases">
        <title>Draft genome sequence of Rosellinia necatrix.</title>
        <authorList>
            <person name="Kanematsu S."/>
        </authorList>
    </citation>
    <scope>NUCLEOTIDE SEQUENCE [LARGE SCALE GENOMIC DNA]</scope>
    <source>
        <strain evidence="3">W97</strain>
    </source>
</reference>
<dbReference type="GO" id="GO:0032259">
    <property type="term" value="P:methylation"/>
    <property type="evidence" value="ECO:0007669"/>
    <property type="project" value="UniProtKB-KW"/>
</dbReference>
<dbReference type="GO" id="GO:0008168">
    <property type="term" value="F:methyltransferase activity"/>
    <property type="evidence" value="ECO:0007669"/>
    <property type="project" value="UniProtKB-KW"/>
</dbReference>
<organism evidence="3">
    <name type="scientific">Rosellinia necatrix</name>
    <name type="common">White root-rot fungus</name>
    <dbReference type="NCBI Taxonomy" id="77044"/>
    <lineage>
        <taxon>Eukaryota</taxon>
        <taxon>Fungi</taxon>
        <taxon>Dikarya</taxon>
        <taxon>Ascomycota</taxon>
        <taxon>Pezizomycotina</taxon>
        <taxon>Sordariomycetes</taxon>
        <taxon>Xylariomycetidae</taxon>
        <taxon>Xylariales</taxon>
        <taxon>Xylariaceae</taxon>
        <taxon>Rosellinia</taxon>
    </lineage>
</organism>
<feature type="region of interest" description="Disordered" evidence="1">
    <location>
        <begin position="241"/>
        <end position="263"/>
    </location>
</feature>
<feature type="domain" description="PD-(D/E)XK nuclease-like" evidence="2">
    <location>
        <begin position="181"/>
        <end position="511"/>
    </location>
</feature>
<feature type="compositionally biased region" description="Polar residues" evidence="1">
    <location>
        <begin position="81"/>
        <end position="97"/>
    </location>
</feature>
<feature type="region of interest" description="Disordered" evidence="1">
    <location>
        <begin position="22"/>
        <end position="123"/>
    </location>
</feature>
<dbReference type="AlphaFoldDB" id="A0A1W2TP99"/>
<feature type="compositionally biased region" description="Polar residues" evidence="1">
    <location>
        <begin position="56"/>
        <end position="73"/>
    </location>
</feature>
<feature type="compositionally biased region" description="Low complexity" evidence="1">
    <location>
        <begin position="241"/>
        <end position="256"/>
    </location>
</feature>
<dbReference type="EMBL" id="DF977487">
    <property type="protein sequence ID" value="GAP90212.1"/>
    <property type="molecule type" value="Genomic_DNA"/>
</dbReference>
<dbReference type="Proteomes" id="UP000054516">
    <property type="component" value="Unassembled WGS sequence"/>
</dbReference>
<dbReference type="OrthoDB" id="5244165at2759"/>
<sequence length="540" mass="60231">MPAGGAFARINTAHRVEDWLKSVDDAKTTEASTADQPVAQRRRRCGPPKDADVFTNPYNLLSSPPLTEGSTASSKRKRGAKSTSDALESPIKPQTNVPLGRPSSPRRPRSTSPTKPKSKDTLELLEMPIFVKELDSNADDLPEDVQDLYKQLENARHKENVIPREVRGQVVDMVGEAEARPYCFRSEPTAGAEALLRALCSIRMEARAAQQDECHETGWNHLVHSPILKLVYPSTRLQPTALSTSESASTSSTPLPQRQADARVVPAMSSTIWSEYVPTTASMMPTSFDPTQSQQQRVLVALATGSDTGTSSQRSGPLACSASEATETEQGSNQVASNRGGSKEVDYVLVIDPKDETPLQKVIAYFIHNEAVSRDLLPHVNHTMYRPLKQSPIACSIETKVEFQPHDPLLQLGTWVAAWHKRMRYLRKYIFTESRPWHPDLWHPQRDLDKLPSTLLIEVANHDWRLFFACDRRTSIDIYGPLTIGSTRYLTEAFALVASLEAIKEWIETTFSNGMRSWFMCDEFMSTKAQTVVAESEVIK</sequence>
<keyword evidence="3" id="KW-0808">Transferase</keyword>